<organism evidence="2 3">
    <name type="scientific">Botryobasidium botryosum (strain FD-172 SS1)</name>
    <dbReference type="NCBI Taxonomy" id="930990"/>
    <lineage>
        <taxon>Eukaryota</taxon>
        <taxon>Fungi</taxon>
        <taxon>Dikarya</taxon>
        <taxon>Basidiomycota</taxon>
        <taxon>Agaricomycotina</taxon>
        <taxon>Agaricomycetes</taxon>
        <taxon>Cantharellales</taxon>
        <taxon>Botryobasidiaceae</taxon>
        <taxon>Botryobasidium</taxon>
    </lineage>
</organism>
<dbReference type="Pfam" id="PF02784">
    <property type="entry name" value="Orn_Arg_deC_N"/>
    <property type="match status" value="1"/>
</dbReference>
<dbReference type="InterPro" id="IPR029066">
    <property type="entry name" value="PLP-binding_barrel"/>
</dbReference>
<dbReference type="EMBL" id="KL198021">
    <property type="protein sequence ID" value="KDQ18463.1"/>
    <property type="molecule type" value="Genomic_DNA"/>
</dbReference>
<feature type="non-terminal residue" evidence="2">
    <location>
        <position position="1"/>
    </location>
</feature>
<dbReference type="HOGENOM" id="CLU_2326268_0_0_1"/>
<dbReference type="OrthoDB" id="6415623at2759"/>
<dbReference type="Gene3D" id="3.20.20.10">
    <property type="entry name" value="Alanine racemase"/>
    <property type="match status" value="1"/>
</dbReference>
<dbReference type="STRING" id="930990.A0A067MRU5"/>
<sequence>YAAQASIDIMTFDSLDELIGSKPPKLSKMGYFFPDALTDDSRSVLRLSTKFGVLLTRILQLLFKAIEPKFGVNGPRFHVGGGCYDPHACADVVRRAIGL</sequence>
<proteinExistence type="predicted"/>
<keyword evidence="3" id="KW-1185">Reference proteome</keyword>
<feature type="non-terminal residue" evidence="2">
    <location>
        <position position="99"/>
    </location>
</feature>
<evidence type="ECO:0000313" key="3">
    <source>
        <dbReference type="Proteomes" id="UP000027195"/>
    </source>
</evidence>
<protein>
    <recommendedName>
        <fullName evidence="1">Orn/DAP/Arg decarboxylase 2 N-terminal domain-containing protein</fullName>
    </recommendedName>
</protein>
<dbReference type="AlphaFoldDB" id="A0A067MRU5"/>
<gene>
    <name evidence="2" type="ORF">BOTBODRAFT_78981</name>
</gene>
<dbReference type="SUPFAM" id="SSF51419">
    <property type="entry name" value="PLP-binding barrel"/>
    <property type="match status" value="1"/>
</dbReference>
<accession>A0A067MRU5</accession>
<dbReference type="Proteomes" id="UP000027195">
    <property type="component" value="Unassembled WGS sequence"/>
</dbReference>
<dbReference type="GO" id="GO:0003824">
    <property type="term" value="F:catalytic activity"/>
    <property type="evidence" value="ECO:0007669"/>
    <property type="project" value="InterPro"/>
</dbReference>
<reference evidence="3" key="1">
    <citation type="journal article" date="2014" name="Proc. Natl. Acad. Sci. U.S.A.">
        <title>Extensive sampling of basidiomycete genomes demonstrates inadequacy of the white-rot/brown-rot paradigm for wood decay fungi.</title>
        <authorList>
            <person name="Riley R."/>
            <person name="Salamov A.A."/>
            <person name="Brown D.W."/>
            <person name="Nagy L.G."/>
            <person name="Floudas D."/>
            <person name="Held B.W."/>
            <person name="Levasseur A."/>
            <person name="Lombard V."/>
            <person name="Morin E."/>
            <person name="Otillar R."/>
            <person name="Lindquist E.A."/>
            <person name="Sun H."/>
            <person name="LaButti K.M."/>
            <person name="Schmutz J."/>
            <person name="Jabbour D."/>
            <person name="Luo H."/>
            <person name="Baker S.E."/>
            <person name="Pisabarro A.G."/>
            <person name="Walton J.D."/>
            <person name="Blanchette R.A."/>
            <person name="Henrissat B."/>
            <person name="Martin F."/>
            <person name="Cullen D."/>
            <person name="Hibbett D.S."/>
            <person name="Grigoriev I.V."/>
        </authorList>
    </citation>
    <scope>NUCLEOTIDE SEQUENCE [LARGE SCALE GENOMIC DNA]</scope>
    <source>
        <strain evidence="3">FD-172 SS1</strain>
    </source>
</reference>
<evidence type="ECO:0000313" key="2">
    <source>
        <dbReference type="EMBL" id="KDQ18463.1"/>
    </source>
</evidence>
<dbReference type="InParanoid" id="A0A067MRU5"/>
<dbReference type="InterPro" id="IPR022644">
    <property type="entry name" value="De-COase2_N"/>
</dbReference>
<feature type="domain" description="Orn/DAP/Arg decarboxylase 2 N-terminal" evidence="1">
    <location>
        <begin position="1"/>
        <end position="98"/>
    </location>
</feature>
<name>A0A067MRU5_BOTB1</name>
<evidence type="ECO:0000259" key="1">
    <source>
        <dbReference type="Pfam" id="PF02784"/>
    </source>
</evidence>